<organism evidence="1 2">
    <name type="scientific">Dentiscutata erythropus</name>
    <dbReference type="NCBI Taxonomy" id="1348616"/>
    <lineage>
        <taxon>Eukaryota</taxon>
        <taxon>Fungi</taxon>
        <taxon>Fungi incertae sedis</taxon>
        <taxon>Mucoromycota</taxon>
        <taxon>Glomeromycotina</taxon>
        <taxon>Glomeromycetes</taxon>
        <taxon>Diversisporales</taxon>
        <taxon>Gigasporaceae</taxon>
        <taxon>Dentiscutata</taxon>
    </lineage>
</organism>
<sequence length="99" mass="11667">MLVIDLTVQDPDPEIKNQLNTYFKLNDLHIVTEEKLEDSEIVEISLDKANQHENRDLDDSDKEQPEILISEEQMGLNKFISFFEQQIDTNFKPEDIKIF</sequence>
<dbReference type="AlphaFoldDB" id="A0A9N9HM76"/>
<dbReference type="EMBL" id="CAJVPY010008105">
    <property type="protein sequence ID" value="CAG8691524.1"/>
    <property type="molecule type" value="Genomic_DNA"/>
</dbReference>
<evidence type="ECO:0000313" key="1">
    <source>
        <dbReference type="EMBL" id="CAG8691524.1"/>
    </source>
</evidence>
<reference evidence="1" key="1">
    <citation type="submission" date="2021-06" db="EMBL/GenBank/DDBJ databases">
        <authorList>
            <person name="Kallberg Y."/>
            <person name="Tangrot J."/>
            <person name="Rosling A."/>
        </authorList>
    </citation>
    <scope>NUCLEOTIDE SEQUENCE</scope>
    <source>
        <strain evidence="1">MA453B</strain>
    </source>
</reference>
<protein>
    <submittedName>
        <fullName evidence="1">25944_t:CDS:1</fullName>
    </submittedName>
</protein>
<comment type="caution">
    <text evidence="1">The sequence shown here is derived from an EMBL/GenBank/DDBJ whole genome shotgun (WGS) entry which is preliminary data.</text>
</comment>
<dbReference type="OrthoDB" id="2436443at2759"/>
<accession>A0A9N9HM76</accession>
<proteinExistence type="predicted"/>
<name>A0A9N9HM76_9GLOM</name>
<keyword evidence="2" id="KW-1185">Reference proteome</keyword>
<evidence type="ECO:0000313" key="2">
    <source>
        <dbReference type="Proteomes" id="UP000789405"/>
    </source>
</evidence>
<gene>
    <name evidence="1" type="ORF">DERYTH_LOCUS12411</name>
</gene>
<dbReference type="Proteomes" id="UP000789405">
    <property type="component" value="Unassembled WGS sequence"/>
</dbReference>